<sequence length="601" mass="70671">MWFYYVLIYGIMWAMANYHFTKVDDYAESYMKQVMMERYGVEFSQNAWIICVAYNPDGSPRWWNLFCTITMTFIMVVQYTVIIYCSIRMYIDMEAKIQILSPSLRALHKQFFKTLILQVVTPTITLFSPVIFIIYLPLFDTDWDIPTGIFLCAFTLYPAMDALIVLYVVQDYRKAAKCMSAYQRLFVEMFSFRLAQKDDHVLHSHNAGYIFFTTNRPLKASNELLVVLLAVYTGLYSTTISLLAVQYIYRYFAVFDQPRLKYFNGWYFILWLLYGTWFGFEWGVGLYKFNEVDDYSREYMRQEMRDVYGHDIPDVPCVIHVVYITTPTIVLFSPIVFVITVPYLDLEISVPTGVFLSGFTLYPALDAFILILATSFIAYSHYVGIVATTMYHSSIMFHFFLAFNRWCAVFFPLYYKRIFTNFFTLNVTIIIWIIAVIKCTVSYGVVGCYFQYYESFWTFSSLSSEFCDSVNWYTDFIPNNSFGILIVTINLMSAYRVGRNRKSLNEGDQMAKQQRQREIYFIKQTFFQGTSVFAGLVTYYLLAPLFVNEVILFVLSNVWAFMQAAEGYHYDPVRRETFGYCSPTTLDWHLIFGSYMVFLRC</sequence>
<dbReference type="Gene3D" id="1.20.1070.10">
    <property type="entry name" value="Rhodopsin 7-helix transmembrane proteins"/>
    <property type="match status" value="1"/>
</dbReference>
<feature type="transmembrane region" description="Helical" evidence="1">
    <location>
        <begin position="115"/>
        <end position="136"/>
    </location>
</feature>
<evidence type="ECO:0000256" key="1">
    <source>
        <dbReference type="SAM" id="Phobius"/>
    </source>
</evidence>
<organism evidence="3 4">
    <name type="scientific">Caenorhabditis nigoni</name>
    <dbReference type="NCBI Taxonomy" id="1611254"/>
    <lineage>
        <taxon>Eukaryota</taxon>
        <taxon>Metazoa</taxon>
        <taxon>Ecdysozoa</taxon>
        <taxon>Nematoda</taxon>
        <taxon>Chromadorea</taxon>
        <taxon>Rhabditida</taxon>
        <taxon>Rhabditina</taxon>
        <taxon>Rhabditomorpha</taxon>
        <taxon>Rhabditoidea</taxon>
        <taxon>Rhabditidae</taxon>
        <taxon>Peloderinae</taxon>
        <taxon>Caenorhabditis</taxon>
    </lineage>
</organism>
<feature type="transmembrane region" description="Helical" evidence="1">
    <location>
        <begin position="427"/>
        <end position="452"/>
    </location>
</feature>
<dbReference type="SUPFAM" id="SSF81321">
    <property type="entry name" value="Family A G protein-coupled receptor-like"/>
    <property type="match status" value="2"/>
</dbReference>
<feature type="transmembrane region" description="Helical" evidence="1">
    <location>
        <begin position="148"/>
        <end position="169"/>
    </location>
</feature>
<evidence type="ECO:0000313" key="3">
    <source>
        <dbReference type="EMBL" id="PIC23927.1"/>
    </source>
</evidence>
<comment type="caution">
    <text evidence="3">The sequence shown here is derived from an EMBL/GenBank/DDBJ whole genome shotgun (WGS) entry which is preliminary data.</text>
</comment>
<keyword evidence="4" id="KW-1185">Reference proteome</keyword>
<feature type="transmembrane region" description="Helical" evidence="1">
    <location>
        <begin position="364"/>
        <end position="383"/>
    </location>
</feature>
<dbReference type="PANTHER" id="PTHR46000">
    <property type="entry name" value="SEVEN TM RECEPTOR-RELATED"/>
    <property type="match status" value="1"/>
</dbReference>
<feature type="transmembrane region" description="Helical" evidence="1">
    <location>
        <begin position="224"/>
        <end position="248"/>
    </location>
</feature>
<dbReference type="Proteomes" id="UP000230233">
    <property type="component" value="Chromosome V"/>
</dbReference>
<dbReference type="PANTHER" id="PTHR46000:SF11">
    <property type="entry name" value="SEVEN TM RECEPTOR"/>
    <property type="match status" value="1"/>
</dbReference>
<feature type="transmembrane region" description="Helical" evidence="1">
    <location>
        <begin position="395"/>
        <end position="415"/>
    </location>
</feature>
<feature type="transmembrane region" description="Helical" evidence="1">
    <location>
        <begin position="481"/>
        <end position="498"/>
    </location>
</feature>
<name>A0A2G5T9L7_9PELO</name>
<reference evidence="4" key="1">
    <citation type="submission" date="2017-10" db="EMBL/GenBank/DDBJ databases">
        <title>Rapid genome shrinkage in a self-fertile nematode reveals novel sperm competition proteins.</title>
        <authorList>
            <person name="Yin D."/>
            <person name="Schwarz E.M."/>
            <person name="Thomas C.G."/>
            <person name="Felde R.L."/>
            <person name="Korf I.F."/>
            <person name="Cutter A.D."/>
            <person name="Schartner C.M."/>
            <person name="Ralston E.J."/>
            <person name="Meyer B.J."/>
            <person name="Haag E.S."/>
        </authorList>
    </citation>
    <scope>NUCLEOTIDE SEQUENCE [LARGE SCALE GENOMIC DNA]</scope>
    <source>
        <strain evidence="4">JU1422</strain>
    </source>
</reference>
<dbReference type="Pfam" id="PF10326">
    <property type="entry name" value="7TM_GPCR_Str"/>
    <property type="match status" value="2"/>
</dbReference>
<keyword evidence="1" id="KW-0812">Transmembrane</keyword>
<feature type="domain" description="7TM GPCR serpentine receptor class x (Srx)" evidence="2">
    <location>
        <begin position="371"/>
        <end position="567"/>
    </location>
</feature>
<protein>
    <recommendedName>
        <fullName evidence="2">7TM GPCR serpentine receptor class x (Srx) domain-containing protein</fullName>
    </recommendedName>
</protein>
<dbReference type="OrthoDB" id="9444602at2759"/>
<dbReference type="InterPro" id="IPR019430">
    <property type="entry name" value="7TM_GPCR_serpentine_rcpt_Srx"/>
</dbReference>
<keyword evidence="1" id="KW-0472">Membrane</keyword>
<proteinExistence type="predicted"/>
<dbReference type="Pfam" id="PF10328">
    <property type="entry name" value="7TM_GPCR_Srx"/>
    <property type="match status" value="1"/>
</dbReference>
<evidence type="ECO:0000313" key="4">
    <source>
        <dbReference type="Proteomes" id="UP000230233"/>
    </source>
</evidence>
<dbReference type="InterPro" id="IPR019428">
    <property type="entry name" value="7TM_GPCR_serpentine_rcpt_Str"/>
</dbReference>
<accession>A0A2G5T9L7</accession>
<gene>
    <name evidence="3" type="primary">Cnig_chr_V.g17454</name>
    <name evidence="3" type="ORF">B9Z55_017454</name>
</gene>
<feature type="transmembrane region" description="Helical" evidence="1">
    <location>
        <begin position="62"/>
        <end position="87"/>
    </location>
</feature>
<dbReference type="AlphaFoldDB" id="A0A2G5T9L7"/>
<evidence type="ECO:0000259" key="2">
    <source>
        <dbReference type="Pfam" id="PF10328"/>
    </source>
</evidence>
<keyword evidence="1" id="KW-1133">Transmembrane helix</keyword>
<dbReference type="EMBL" id="PDUG01000005">
    <property type="protein sequence ID" value="PIC23927.1"/>
    <property type="molecule type" value="Genomic_DNA"/>
</dbReference>
<feature type="transmembrane region" description="Helical" evidence="1">
    <location>
        <begin position="268"/>
        <end position="287"/>
    </location>
</feature>